<keyword evidence="3" id="KW-0998">Cell outer membrane</keyword>
<dbReference type="AlphaFoldDB" id="A0A1T5KG27"/>
<keyword evidence="5" id="KW-0732">Signal</keyword>
<dbReference type="InterPro" id="IPR050330">
    <property type="entry name" value="Bact_OuterMem_StrucFunc"/>
</dbReference>
<dbReference type="Gene3D" id="2.60.40.1120">
    <property type="entry name" value="Carboxypeptidase-like, regulatory domain"/>
    <property type="match status" value="1"/>
</dbReference>
<organism evidence="7 8">
    <name type="scientific">Ohtaekwangia koreensis</name>
    <dbReference type="NCBI Taxonomy" id="688867"/>
    <lineage>
        <taxon>Bacteria</taxon>
        <taxon>Pseudomonadati</taxon>
        <taxon>Bacteroidota</taxon>
        <taxon>Cytophagia</taxon>
        <taxon>Cytophagales</taxon>
        <taxon>Fulvivirgaceae</taxon>
        <taxon>Ohtaekwangia</taxon>
    </lineage>
</organism>
<gene>
    <name evidence="7" type="ORF">SAMN05660236_2146</name>
</gene>
<evidence type="ECO:0000256" key="2">
    <source>
        <dbReference type="ARBA" id="ARBA00023136"/>
    </source>
</evidence>
<evidence type="ECO:0000259" key="6">
    <source>
        <dbReference type="PROSITE" id="PS51123"/>
    </source>
</evidence>
<dbReference type="Pfam" id="PF00691">
    <property type="entry name" value="OmpA"/>
    <property type="match status" value="1"/>
</dbReference>
<reference evidence="7 8" key="1">
    <citation type="submission" date="2017-02" db="EMBL/GenBank/DDBJ databases">
        <authorList>
            <person name="Peterson S.W."/>
        </authorList>
    </citation>
    <scope>NUCLEOTIDE SEQUENCE [LARGE SCALE GENOMIC DNA]</scope>
    <source>
        <strain evidence="7 8">DSM 25262</strain>
    </source>
</reference>
<comment type="subcellular location">
    <subcellularLocation>
        <location evidence="1">Cell outer membrane</location>
    </subcellularLocation>
</comment>
<dbReference type="RefSeq" id="WP_079686629.1">
    <property type="nucleotide sequence ID" value="NZ_FUZU01000001.1"/>
</dbReference>
<dbReference type="Pfam" id="PF07676">
    <property type="entry name" value="PD40"/>
    <property type="match status" value="2"/>
</dbReference>
<keyword evidence="2 4" id="KW-0472">Membrane</keyword>
<protein>
    <submittedName>
        <fullName evidence="7">WD40-like Beta Propeller Repeat</fullName>
    </submittedName>
</protein>
<accession>A0A1T5KG27</accession>
<dbReference type="OrthoDB" id="1490539at2"/>
<dbReference type="PRINTS" id="PR01021">
    <property type="entry name" value="OMPADOMAIN"/>
</dbReference>
<dbReference type="Proteomes" id="UP000190961">
    <property type="component" value="Unassembled WGS sequence"/>
</dbReference>
<dbReference type="PANTHER" id="PTHR30329">
    <property type="entry name" value="STATOR ELEMENT OF FLAGELLAR MOTOR COMPLEX"/>
    <property type="match status" value="1"/>
</dbReference>
<dbReference type="InterPro" id="IPR006664">
    <property type="entry name" value="OMP_bac"/>
</dbReference>
<feature type="chain" id="PRO_5012436939" evidence="5">
    <location>
        <begin position="25"/>
        <end position="530"/>
    </location>
</feature>
<evidence type="ECO:0000313" key="7">
    <source>
        <dbReference type="EMBL" id="SKC62627.1"/>
    </source>
</evidence>
<evidence type="ECO:0000256" key="3">
    <source>
        <dbReference type="ARBA" id="ARBA00023237"/>
    </source>
</evidence>
<dbReference type="EMBL" id="FUZU01000001">
    <property type="protein sequence ID" value="SKC62627.1"/>
    <property type="molecule type" value="Genomic_DNA"/>
</dbReference>
<dbReference type="Gene3D" id="3.30.1330.60">
    <property type="entry name" value="OmpA-like domain"/>
    <property type="match status" value="1"/>
</dbReference>
<dbReference type="InterPro" id="IPR011042">
    <property type="entry name" value="6-blade_b-propeller_TolB-like"/>
</dbReference>
<keyword evidence="8" id="KW-1185">Reference proteome</keyword>
<evidence type="ECO:0000256" key="1">
    <source>
        <dbReference type="ARBA" id="ARBA00004442"/>
    </source>
</evidence>
<evidence type="ECO:0000313" key="8">
    <source>
        <dbReference type="Proteomes" id="UP000190961"/>
    </source>
</evidence>
<feature type="domain" description="OmpA-like" evidence="6">
    <location>
        <begin position="414"/>
        <end position="530"/>
    </location>
</feature>
<dbReference type="PROSITE" id="PS51123">
    <property type="entry name" value="OMPA_2"/>
    <property type="match status" value="1"/>
</dbReference>
<dbReference type="CDD" id="cd07185">
    <property type="entry name" value="OmpA_C-like"/>
    <property type="match status" value="1"/>
</dbReference>
<feature type="signal peptide" evidence="5">
    <location>
        <begin position="1"/>
        <end position="24"/>
    </location>
</feature>
<dbReference type="InterPro" id="IPR011659">
    <property type="entry name" value="WD40"/>
</dbReference>
<evidence type="ECO:0000256" key="5">
    <source>
        <dbReference type="SAM" id="SignalP"/>
    </source>
</evidence>
<dbReference type="STRING" id="688867.SAMN05660236_2146"/>
<dbReference type="PANTHER" id="PTHR30329:SF21">
    <property type="entry name" value="LIPOPROTEIN YIAD-RELATED"/>
    <property type="match status" value="1"/>
</dbReference>
<dbReference type="InterPro" id="IPR036737">
    <property type="entry name" value="OmpA-like_sf"/>
</dbReference>
<dbReference type="SUPFAM" id="SSF103088">
    <property type="entry name" value="OmpA-like"/>
    <property type="match status" value="1"/>
</dbReference>
<evidence type="ECO:0000256" key="4">
    <source>
        <dbReference type="PROSITE-ProRule" id="PRU00473"/>
    </source>
</evidence>
<name>A0A1T5KG27_9BACT</name>
<proteinExistence type="predicted"/>
<dbReference type="SUPFAM" id="SSF82171">
    <property type="entry name" value="DPP6 N-terminal domain-like"/>
    <property type="match status" value="1"/>
</dbReference>
<sequence>MRVFSSVSLLLLLTVISIGQPIGADSVNSFELLNSPYDELSPVISPDGKTLYVTIANHPGNVGGKKDPGDIWYATLTENNQWSAPVHAGPSLNNRGFNGVAGFSGNGDNLFLLSHYDATGSPRTQGIAVTKRQGNGWSSPENITIPYFQNKSETISGYIKPDESAFVFSAETYGSRGVEDLYITLKGSDGKWSEPKNLGSVINTQFQELCPSLSDDGRTLYFSSNGRKGFGSFDIYSSSRLDETWTKWSEPVNLGPTINTEGRDLYYRDYSSEDFSLFTSTKNSDGYGDVKLYKRNNPPRNPQDTTNAVATANTASIPPVKPSVAVPENSVRVYGKVLNAKTNEFIPAKITFTTVANNQGTTASVDAGYSLTVPSVNDYMVKIEAAGFVSSMEKLAIKTYEMKELEMNFKLQPVEVGTTVNLKNVLFEQGRTNLLPQSYDELDMVISFLKLNPNVKIELAGHTDNRGIPAQNVKLSQARVDKVKEYLTEKGIDKKRISGKGYGGATPIASNENEETRQLNRRVEFIIKKL</sequence>
<dbReference type="Gene3D" id="2.120.10.30">
    <property type="entry name" value="TolB, C-terminal domain"/>
    <property type="match status" value="1"/>
</dbReference>
<dbReference type="InterPro" id="IPR006665">
    <property type="entry name" value="OmpA-like"/>
</dbReference>
<dbReference type="GO" id="GO:0009279">
    <property type="term" value="C:cell outer membrane"/>
    <property type="evidence" value="ECO:0007669"/>
    <property type="project" value="UniProtKB-SubCell"/>
</dbReference>